<proteinExistence type="predicted"/>
<gene>
    <name evidence="2" type="ORF">HAX54_051834</name>
</gene>
<feature type="region of interest" description="Disordered" evidence="1">
    <location>
        <begin position="20"/>
        <end position="39"/>
    </location>
</feature>
<organism evidence="2 3">
    <name type="scientific">Datura stramonium</name>
    <name type="common">Jimsonweed</name>
    <name type="synonym">Common thornapple</name>
    <dbReference type="NCBI Taxonomy" id="4076"/>
    <lineage>
        <taxon>Eukaryota</taxon>
        <taxon>Viridiplantae</taxon>
        <taxon>Streptophyta</taxon>
        <taxon>Embryophyta</taxon>
        <taxon>Tracheophyta</taxon>
        <taxon>Spermatophyta</taxon>
        <taxon>Magnoliopsida</taxon>
        <taxon>eudicotyledons</taxon>
        <taxon>Gunneridae</taxon>
        <taxon>Pentapetalae</taxon>
        <taxon>asterids</taxon>
        <taxon>lamiids</taxon>
        <taxon>Solanales</taxon>
        <taxon>Solanaceae</taxon>
        <taxon>Solanoideae</taxon>
        <taxon>Datureae</taxon>
        <taxon>Datura</taxon>
    </lineage>
</organism>
<reference evidence="2 3" key="1">
    <citation type="journal article" date="2021" name="BMC Genomics">
        <title>Datura genome reveals duplications of psychoactive alkaloid biosynthetic genes and high mutation rate following tissue culture.</title>
        <authorList>
            <person name="Rajewski A."/>
            <person name="Carter-House D."/>
            <person name="Stajich J."/>
            <person name="Litt A."/>
        </authorList>
    </citation>
    <scope>NUCLEOTIDE SEQUENCE [LARGE SCALE GENOMIC DNA]</scope>
    <source>
        <strain evidence="2">AR-01</strain>
    </source>
</reference>
<dbReference type="Proteomes" id="UP000823775">
    <property type="component" value="Unassembled WGS sequence"/>
</dbReference>
<accession>A0ABS8RRF6</accession>
<evidence type="ECO:0000256" key="1">
    <source>
        <dbReference type="SAM" id="MobiDB-lite"/>
    </source>
</evidence>
<feature type="compositionally biased region" description="Basic and acidic residues" evidence="1">
    <location>
        <begin position="169"/>
        <end position="178"/>
    </location>
</feature>
<dbReference type="EMBL" id="JACEIK010000093">
    <property type="protein sequence ID" value="MCD7449403.1"/>
    <property type="molecule type" value="Genomic_DNA"/>
</dbReference>
<evidence type="ECO:0000313" key="2">
    <source>
        <dbReference type="EMBL" id="MCD7449403.1"/>
    </source>
</evidence>
<feature type="region of interest" description="Disordered" evidence="1">
    <location>
        <begin position="150"/>
        <end position="199"/>
    </location>
</feature>
<protein>
    <submittedName>
        <fullName evidence="2">Uncharacterized protein</fullName>
    </submittedName>
</protein>
<comment type="caution">
    <text evidence="2">The sequence shown here is derived from an EMBL/GenBank/DDBJ whole genome shotgun (WGS) entry which is preliminary data.</text>
</comment>
<sequence length="235" mass="26630">SDEPGIPLLSPNLPAQGKISIGLGRGASTTTGPGEEIGVGKSLQQNQLNRQRSPALLLSSLAGGILSSMAKISYNKKRLTFQSDLSRFRNGKAWLLCSCLRFQEEFYHPWRRYRVQEKAYFSEDLSRFRNGKGRIEQQLLGRILSLVHQKPSSTKAARSEVVSPKRRKDGHERHREDLLTQGQDTTQTPDRTSKGKARFQSLLWKRAPTGSDTPISWMKANVFYWNRGMCRSIRL</sequence>
<feature type="non-terminal residue" evidence="2">
    <location>
        <position position="1"/>
    </location>
</feature>
<evidence type="ECO:0000313" key="3">
    <source>
        <dbReference type="Proteomes" id="UP000823775"/>
    </source>
</evidence>
<name>A0ABS8RRF6_DATST</name>
<keyword evidence="3" id="KW-1185">Reference proteome</keyword>
<feature type="compositionally biased region" description="Low complexity" evidence="1">
    <location>
        <begin position="179"/>
        <end position="190"/>
    </location>
</feature>